<dbReference type="AlphaFoldDB" id="A0A0U2JIJ5"/>
<accession>A0A0U2JIJ5</accession>
<dbReference type="KEGG" id="lal:AT746_05055"/>
<dbReference type="EMBL" id="CP013650">
    <property type="protein sequence ID" value="ALS97702.1"/>
    <property type="molecule type" value="Genomic_DNA"/>
</dbReference>
<organism evidence="1 2">
    <name type="scientific">Lacimicrobium alkaliphilum</name>
    <dbReference type="NCBI Taxonomy" id="1526571"/>
    <lineage>
        <taxon>Bacteria</taxon>
        <taxon>Pseudomonadati</taxon>
        <taxon>Pseudomonadota</taxon>
        <taxon>Gammaproteobacteria</taxon>
        <taxon>Alteromonadales</taxon>
        <taxon>Alteromonadaceae</taxon>
        <taxon>Lacimicrobium</taxon>
    </lineage>
</organism>
<reference evidence="1 2" key="1">
    <citation type="submission" date="2015-12" db="EMBL/GenBank/DDBJ databases">
        <title>Complete genome of Lacimicrobium alkaliphilum KCTC 32984.</title>
        <authorList>
            <person name="Kim S.-G."/>
            <person name="Lee Y.-J."/>
        </authorList>
    </citation>
    <scope>NUCLEOTIDE SEQUENCE [LARGE SCALE GENOMIC DNA]</scope>
    <source>
        <strain evidence="1 2">YelD216</strain>
    </source>
</reference>
<evidence type="ECO:0000313" key="1">
    <source>
        <dbReference type="EMBL" id="ALS97702.1"/>
    </source>
</evidence>
<dbReference type="Proteomes" id="UP000068447">
    <property type="component" value="Chromosome"/>
</dbReference>
<gene>
    <name evidence="1" type="ORF">AT746_05055</name>
</gene>
<keyword evidence="2" id="KW-1185">Reference proteome</keyword>
<dbReference type="OrthoDB" id="6227277at2"/>
<protein>
    <submittedName>
        <fullName evidence="1">Uncharacterized protein</fullName>
    </submittedName>
</protein>
<dbReference type="RefSeq" id="WP_062477333.1">
    <property type="nucleotide sequence ID" value="NZ_CP013650.1"/>
</dbReference>
<dbReference type="STRING" id="1526571.AT746_05055"/>
<sequence length="160" mass="18417">MPDHDFEQNLQQRLSRLPEERQPDRDLWPGIEHALNARQNTPPGWRKVSALAASVMLVGLLGWLSLSQWQAGDQQQQLATLLSEQHQQQKDYLLAAYADQPALTDNWQQQLEELDEAASAIKLALEQDPQNMALLKMLKQVHQQQIDLIERVHAPKYQQI</sequence>
<evidence type="ECO:0000313" key="2">
    <source>
        <dbReference type="Proteomes" id="UP000068447"/>
    </source>
</evidence>
<name>A0A0U2JIJ5_9ALTE</name>
<proteinExistence type="predicted"/>